<dbReference type="EMBL" id="MAAX01000192">
    <property type="protein sequence ID" value="OUS10713.1"/>
    <property type="molecule type" value="Genomic_DNA"/>
</dbReference>
<accession>A0A1Z8AK69</accession>
<evidence type="ECO:0000256" key="1">
    <source>
        <dbReference type="SAM" id="Phobius"/>
    </source>
</evidence>
<protein>
    <recommendedName>
        <fullName evidence="4">Sugar ABC transporter permease</fullName>
    </recommendedName>
</protein>
<comment type="caution">
    <text evidence="2">The sequence shown here is derived from an EMBL/GenBank/DDBJ whole genome shotgun (WGS) entry which is preliminary data.</text>
</comment>
<gene>
    <name evidence="2" type="ORF">A9Q93_12590</name>
</gene>
<dbReference type="Proteomes" id="UP000196102">
    <property type="component" value="Unassembled WGS sequence"/>
</dbReference>
<evidence type="ECO:0000313" key="2">
    <source>
        <dbReference type="EMBL" id="OUS10713.1"/>
    </source>
</evidence>
<organism evidence="2 3">
    <name type="scientific">Nonlabens dokdonensis</name>
    <dbReference type="NCBI Taxonomy" id="328515"/>
    <lineage>
        <taxon>Bacteria</taxon>
        <taxon>Pseudomonadati</taxon>
        <taxon>Bacteroidota</taxon>
        <taxon>Flavobacteriia</taxon>
        <taxon>Flavobacteriales</taxon>
        <taxon>Flavobacteriaceae</taxon>
        <taxon>Nonlabens</taxon>
    </lineage>
</organism>
<dbReference type="AlphaFoldDB" id="A0A1Z8AK69"/>
<dbReference type="PANTHER" id="PTHR32196">
    <property type="entry name" value="ABC TRANSPORTER PERMEASE PROTEIN YPHD-RELATED-RELATED"/>
    <property type="match status" value="1"/>
</dbReference>
<proteinExistence type="predicted"/>
<evidence type="ECO:0008006" key="4">
    <source>
        <dbReference type="Google" id="ProtNLM"/>
    </source>
</evidence>
<feature type="transmembrane region" description="Helical" evidence="1">
    <location>
        <begin position="50"/>
        <end position="73"/>
    </location>
</feature>
<keyword evidence="1" id="KW-0812">Transmembrane</keyword>
<sequence>MDSLASNKFNKANYTEFLNKYGMLIILVLLFISLSFKIEGFASIRNVLSILEQVSMFGIIAIGVTFAIVTGGIDLSGGSVVA</sequence>
<feature type="transmembrane region" description="Helical" evidence="1">
    <location>
        <begin position="20"/>
        <end position="38"/>
    </location>
</feature>
<feature type="non-terminal residue" evidence="2">
    <location>
        <position position="82"/>
    </location>
</feature>
<dbReference type="GO" id="GO:0005886">
    <property type="term" value="C:plasma membrane"/>
    <property type="evidence" value="ECO:0007669"/>
    <property type="project" value="TreeGrafter"/>
</dbReference>
<keyword evidence="1" id="KW-1133">Transmembrane helix</keyword>
<name>A0A1Z8AK69_9FLAO</name>
<reference evidence="3" key="1">
    <citation type="journal article" date="2017" name="Proc. Natl. Acad. Sci. U.S.A.">
        <title>Simulation of Deepwater Horizon oil plume reveals substrate specialization within a complex community of hydrocarbon-degraders.</title>
        <authorList>
            <person name="Hu P."/>
            <person name="Dubinsky E.A."/>
            <person name="Probst A.J."/>
            <person name="Wang J."/>
            <person name="Sieber C.M.K."/>
            <person name="Tom L.M."/>
            <person name="Gardinali P."/>
            <person name="Banfield J.F."/>
            <person name="Atlas R.M."/>
            <person name="Andersen G.L."/>
        </authorList>
    </citation>
    <scope>NUCLEOTIDE SEQUENCE [LARGE SCALE GENOMIC DNA]</scope>
</reference>
<keyword evidence="1" id="KW-0472">Membrane</keyword>
<evidence type="ECO:0000313" key="3">
    <source>
        <dbReference type="Proteomes" id="UP000196102"/>
    </source>
</evidence>